<dbReference type="InterPro" id="IPR029058">
    <property type="entry name" value="AB_hydrolase_fold"/>
</dbReference>
<dbReference type="PANTHER" id="PTHR23024:SF557">
    <property type="entry name" value="AB HYDROLASE SUPERFAMILY PROTEIN C1039.03"/>
    <property type="match status" value="1"/>
</dbReference>
<dbReference type="Gene3D" id="3.40.50.1820">
    <property type="entry name" value="alpha/beta hydrolase"/>
    <property type="match status" value="1"/>
</dbReference>
<evidence type="ECO:0000313" key="3">
    <source>
        <dbReference type="EMBL" id="KND90800.1"/>
    </source>
</evidence>
<accession>A0A0L0NAJ2</accession>
<dbReference type="OrthoDB" id="408631at2759"/>
<dbReference type="PANTHER" id="PTHR23024">
    <property type="entry name" value="ARYLACETAMIDE DEACETYLASE"/>
    <property type="match status" value="1"/>
</dbReference>
<dbReference type="STRING" id="1163406.A0A0L0NAJ2"/>
<dbReference type="InterPro" id="IPR013094">
    <property type="entry name" value="AB_hydrolase_3"/>
</dbReference>
<dbReference type="Pfam" id="PF07859">
    <property type="entry name" value="Abhydrolase_3"/>
    <property type="match status" value="1"/>
</dbReference>
<dbReference type="SUPFAM" id="SSF53474">
    <property type="entry name" value="alpha/beta-Hydrolases"/>
    <property type="match status" value="1"/>
</dbReference>
<evidence type="ECO:0000256" key="1">
    <source>
        <dbReference type="SAM" id="MobiDB-lite"/>
    </source>
</evidence>
<organism evidence="3 4">
    <name type="scientific">Tolypocladium ophioglossoides (strain CBS 100239)</name>
    <name type="common">Snaketongue truffleclub</name>
    <name type="synonym">Elaphocordyceps ophioglossoides</name>
    <dbReference type="NCBI Taxonomy" id="1163406"/>
    <lineage>
        <taxon>Eukaryota</taxon>
        <taxon>Fungi</taxon>
        <taxon>Dikarya</taxon>
        <taxon>Ascomycota</taxon>
        <taxon>Pezizomycotina</taxon>
        <taxon>Sordariomycetes</taxon>
        <taxon>Hypocreomycetidae</taxon>
        <taxon>Hypocreales</taxon>
        <taxon>Ophiocordycipitaceae</taxon>
        <taxon>Tolypocladium</taxon>
    </lineage>
</organism>
<feature type="compositionally biased region" description="Polar residues" evidence="1">
    <location>
        <begin position="1"/>
        <end position="13"/>
    </location>
</feature>
<evidence type="ECO:0000259" key="2">
    <source>
        <dbReference type="Pfam" id="PF07859"/>
    </source>
</evidence>
<feature type="domain" description="Alpha/beta hydrolase fold-3" evidence="2">
    <location>
        <begin position="113"/>
        <end position="351"/>
    </location>
</feature>
<keyword evidence="3" id="KW-0378">Hydrolase</keyword>
<dbReference type="EMBL" id="LFRF01000011">
    <property type="protein sequence ID" value="KND90800.1"/>
    <property type="molecule type" value="Genomic_DNA"/>
</dbReference>
<gene>
    <name evidence="3" type="ORF">TOPH_04629</name>
</gene>
<protein>
    <submittedName>
        <fullName evidence="3">AB hydrolase superfamily protein</fullName>
    </submittedName>
</protein>
<dbReference type="GO" id="GO:0016787">
    <property type="term" value="F:hydrolase activity"/>
    <property type="evidence" value="ECO:0007669"/>
    <property type="project" value="UniProtKB-KW"/>
</dbReference>
<comment type="caution">
    <text evidence="3">The sequence shown here is derived from an EMBL/GenBank/DDBJ whole genome shotgun (WGS) entry which is preliminary data.</text>
</comment>
<name>A0A0L0NAJ2_TOLOC</name>
<proteinExistence type="predicted"/>
<dbReference type="InterPro" id="IPR050466">
    <property type="entry name" value="Carboxylest/Gibb_receptor"/>
</dbReference>
<feature type="region of interest" description="Disordered" evidence="1">
    <location>
        <begin position="1"/>
        <end position="24"/>
    </location>
</feature>
<sequence>MVSSADNALSSRPKQAGLPSPIEPGFTERLDKDFVEYYNEYLAIKPASHGVTIEDIRATPQKFASPWYRDYSYEPFVNDITIKSGDGHEFTARCYSPDPRTSPFGAGPYPVHINFHGGGYVLGSLTGDAEICMLVRNRVGIMVIDVDYRFDTEVNTCISEHTFLKGHEDAWSAICWVYEHGQEINVRPDSISIGGISAGGHIGAVAQQLARDTNVDLKLELEETTLTVTSPTAILAVPATTSHLDMQKASDSPYPSFVENEVAPCLNWARMAYFMSLTAPKNDKEKAEIENKPLFHRSPIDGDLRGVCDTFIATAECDPLRDEGEAYGQRLVEAGVRETSRRYTGVPHPFMHMMLIKKAQLYAADICSELRRVHGA</sequence>
<dbReference type="Proteomes" id="UP000036947">
    <property type="component" value="Unassembled WGS sequence"/>
</dbReference>
<dbReference type="AlphaFoldDB" id="A0A0L0NAJ2"/>
<reference evidence="3 4" key="1">
    <citation type="journal article" date="2015" name="BMC Genomics">
        <title>The genome of the truffle-parasite Tolypocladium ophioglossoides and the evolution of antifungal peptaibiotics.</title>
        <authorList>
            <person name="Quandt C.A."/>
            <person name="Bushley K.E."/>
            <person name="Spatafora J.W."/>
        </authorList>
    </citation>
    <scope>NUCLEOTIDE SEQUENCE [LARGE SCALE GENOMIC DNA]</scope>
    <source>
        <strain evidence="3 4">CBS 100239</strain>
    </source>
</reference>
<evidence type="ECO:0000313" key="4">
    <source>
        <dbReference type="Proteomes" id="UP000036947"/>
    </source>
</evidence>
<keyword evidence="4" id="KW-1185">Reference proteome</keyword>